<dbReference type="EMBL" id="MGBG01000011">
    <property type="protein sequence ID" value="OGK66216.1"/>
    <property type="molecule type" value="Genomic_DNA"/>
</dbReference>
<evidence type="ECO:0000313" key="1">
    <source>
        <dbReference type="EMBL" id="OGK66216.1"/>
    </source>
</evidence>
<accession>A0A1F7KED2</accession>
<organism evidence="1 2">
    <name type="scientific">Candidatus Roizmanbacteria bacterium RIFOXYA1_FULL_41_12</name>
    <dbReference type="NCBI Taxonomy" id="1802082"/>
    <lineage>
        <taxon>Bacteria</taxon>
        <taxon>Candidatus Roizmaniibacteriota</taxon>
    </lineage>
</organism>
<dbReference type="Proteomes" id="UP000178450">
    <property type="component" value="Unassembled WGS sequence"/>
</dbReference>
<proteinExistence type="predicted"/>
<evidence type="ECO:0000313" key="2">
    <source>
        <dbReference type="Proteomes" id="UP000178450"/>
    </source>
</evidence>
<dbReference type="AlphaFoldDB" id="A0A1F7KED2"/>
<comment type="caution">
    <text evidence="1">The sequence shown here is derived from an EMBL/GenBank/DDBJ whole genome shotgun (WGS) entry which is preliminary data.</text>
</comment>
<sequence>MGGPKGINWEAALEYYLTPDSEGRIPSYQDVADIFGVSKKEVGLRAKRENWLQRRQNVYDTAEETYAENRIELIKQTVDKHIKTWRGIQDIAGDLLDKLNNDLSESEYKPAQFGLLASITNILKTAIEGERTALGLPNTVNSANIQVAKQEVILPPELIQEIDRLFEINSRQALAN</sequence>
<protein>
    <submittedName>
        <fullName evidence="1">Uncharacterized protein</fullName>
    </submittedName>
</protein>
<reference evidence="1 2" key="1">
    <citation type="journal article" date="2016" name="Nat. Commun.">
        <title>Thousands of microbial genomes shed light on interconnected biogeochemical processes in an aquifer system.</title>
        <authorList>
            <person name="Anantharaman K."/>
            <person name="Brown C.T."/>
            <person name="Hug L.A."/>
            <person name="Sharon I."/>
            <person name="Castelle C.J."/>
            <person name="Probst A.J."/>
            <person name="Thomas B.C."/>
            <person name="Singh A."/>
            <person name="Wilkins M.J."/>
            <person name="Karaoz U."/>
            <person name="Brodie E.L."/>
            <person name="Williams K.H."/>
            <person name="Hubbard S.S."/>
            <person name="Banfield J.F."/>
        </authorList>
    </citation>
    <scope>NUCLEOTIDE SEQUENCE [LARGE SCALE GENOMIC DNA]</scope>
</reference>
<gene>
    <name evidence="1" type="ORF">A2209_00500</name>
</gene>
<name>A0A1F7KED2_9BACT</name>